<organism evidence="2">
    <name type="scientific">Tetraodon nigroviridis</name>
    <name type="common">Spotted green pufferfish</name>
    <name type="synonym">Chelonodon nigroviridis</name>
    <dbReference type="NCBI Taxonomy" id="99883"/>
    <lineage>
        <taxon>Eukaryota</taxon>
        <taxon>Metazoa</taxon>
        <taxon>Chordata</taxon>
        <taxon>Craniata</taxon>
        <taxon>Vertebrata</taxon>
        <taxon>Euteleostomi</taxon>
        <taxon>Actinopterygii</taxon>
        <taxon>Neopterygii</taxon>
        <taxon>Teleostei</taxon>
        <taxon>Neoteleostei</taxon>
        <taxon>Acanthomorphata</taxon>
        <taxon>Eupercaria</taxon>
        <taxon>Tetraodontiformes</taxon>
        <taxon>Tetradontoidea</taxon>
        <taxon>Tetraodontidae</taxon>
        <taxon>Tetraodon</taxon>
    </lineage>
</organism>
<protein>
    <submittedName>
        <fullName evidence="2">(spotted green pufferfish) hypothetical protein</fullName>
    </submittedName>
</protein>
<dbReference type="OrthoDB" id="1875751at2759"/>
<reference evidence="2" key="1">
    <citation type="journal article" date="2004" name="Nature">
        <title>Genome duplication in the teleost fish Tetraodon nigroviridis reveals the early vertebrate proto-karyotype.</title>
        <authorList>
            <person name="Jaillon O."/>
            <person name="Aury J.-M."/>
            <person name="Brunet F."/>
            <person name="Petit J.-L."/>
            <person name="Stange-Thomann N."/>
            <person name="Mauceli E."/>
            <person name="Bouneau L."/>
            <person name="Fischer C."/>
            <person name="Ozouf-Costaz C."/>
            <person name="Bernot A."/>
            <person name="Nicaud S."/>
            <person name="Jaffe D."/>
            <person name="Fisher S."/>
            <person name="Lutfalla G."/>
            <person name="Dossat C."/>
            <person name="Segurens B."/>
            <person name="Dasilva C."/>
            <person name="Salanoubat M."/>
            <person name="Levy M."/>
            <person name="Boudet N."/>
            <person name="Castellano S."/>
            <person name="Anthouard V."/>
            <person name="Jubin C."/>
            <person name="Castelli V."/>
            <person name="Katinka M."/>
            <person name="Vacherie B."/>
            <person name="Biemont C."/>
            <person name="Skalli Z."/>
            <person name="Cattolico L."/>
            <person name="Poulain J."/>
            <person name="De Berardinis V."/>
            <person name="Cruaud C."/>
            <person name="Duprat S."/>
            <person name="Brottier P."/>
            <person name="Coutanceau J.-P."/>
            <person name="Gouzy J."/>
            <person name="Parra G."/>
            <person name="Lardier G."/>
            <person name="Chapple C."/>
            <person name="McKernan K.J."/>
            <person name="McEwan P."/>
            <person name="Bosak S."/>
            <person name="Kellis M."/>
            <person name="Volff J.-N."/>
            <person name="Guigo R."/>
            <person name="Zody M.C."/>
            <person name="Mesirov J."/>
            <person name="Lindblad-Toh K."/>
            <person name="Birren B."/>
            <person name="Nusbaum C."/>
            <person name="Kahn D."/>
            <person name="Robinson-Rechavi M."/>
            <person name="Laudet V."/>
            <person name="Schachter V."/>
            <person name="Quetier F."/>
            <person name="Saurin W."/>
            <person name="Scarpelli C."/>
            <person name="Wincker P."/>
            <person name="Lander E.S."/>
            <person name="Weissenbach J."/>
            <person name="Roest Crollius H."/>
        </authorList>
    </citation>
    <scope>NUCLEOTIDE SEQUENCE [LARGE SCALE GENOMIC DNA]</scope>
</reference>
<dbReference type="KEGG" id="tng:GSTEN00022250G001"/>
<sequence>MGNEQTSMCENQPERTKPRKEMSAAELGLLKLCVCVPASHLLLISFLGYPNIVATYGRGYTGFAPSYSYQFPGLSNCLLLGGKKGVDMDNKAL</sequence>
<evidence type="ECO:0000313" key="2">
    <source>
        <dbReference type="EMBL" id="CAG02990.1"/>
    </source>
</evidence>
<proteinExistence type="predicted"/>
<feature type="transmembrane region" description="Helical" evidence="1">
    <location>
        <begin position="29"/>
        <end position="49"/>
    </location>
</feature>
<dbReference type="AlphaFoldDB" id="Q4S8P2"/>
<gene>
    <name evidence="2" type="ORF">GSTENG00022250001</name>
</gene>
<reference evidence="2" key="2">
    <citation type="submission" date="2004-02" db="EMBL/GenBank/DDBJ databases">
        <authorList>
            <consortium name="Genoscope"/>
            <consortium name="Whitehead Institute Centre for Genome Research"/>
        </authorList>
    </citation>
    <scope>NUCLEOTIDE SEQUENCE</scope>
</reference>
<keyword evidence="1" id="KW-1133">Transmembrane helix</keyword>
<keyword evidence="1" id="KW-0812">Transmembrane</keyword>
<dbReference type="EMBL" id="CAAE01014703">
    <property type="protein sequence ID" value="CAG02990.1"/>
    <property type="molecule type" value="Genomic_DNA"/>
</dbReference>
<name>Q4S8P2_TETNG</name>
<comment type="caution">
    <text evidence="2">The sequence shown here is derived from an EMBL/GenBank/DDBJ whole genome shotgun (WGS) entry which is preliminary data.</text>
</comment>
<keyword evidence="1" id="KW-0472">Membrane</keyword>
<evidence type="ECO:0000256" key="1">
    <source>
        <dbReference type="SAM" id="Phobius"/>
    </source>
</evidence>
<accession>Q4S8P2</accession>